<evidence type="ECO:0000313" key="2">
    <source>
        <dbReference type="Proteomes" id="UP000075583"/>
    </source>
</evidence>
<protein>
    <submittedName>
        <fullName evidence="1">Uncharacterized protein</fullName>
    </submittedName>
</protein>
<comment type="caution">
    <text evidence="1">The sequence shown here is derived from an EMBL/GenBank/DDBJ whole genome shotgun (WGS) entry which is preliminary data.</text>
</comment>
<name>A0A150X088_ROSEK</name>
<dbReference type="Proteomes" id="UP000075583">
    <property type="component" value="Unassembled WGS sequence"/>
</dbReference>
<keyword evidence="2" id="KW-1185">Reference proteome</keyword>
<evidence type="ECO:0000313" key="1">
    <source>
        <dbReference type="EMBL" id="KYG72127.1"/>
    </source>
</evidence>
<reference evidence="1" key="1">
    <citation type="submission" date="2016-01" db="EMBL/GenBank/DDBJ databases">
        <title>Genome sequencing of Roseivirga ehrenbergii KMM 6017.</title>
        <authorList>
            <person name="Selvaratnam C."/>
            <person name="Thevarajoo S."/>
            <person name="Goh K.M."/>
            <person name="Ee R."/>
            <person name="Chan K.-G."/>
            <person name="Chong C.S."/>
        </authorList>
    </citation>
    <scope>NUCLEOTIDE SEQUENCE [LARGE SCALE GENOMIC DNA]</scope>
    <source>
        <strain evidence="1">KMM 6017</strain>
    </source>
</reference>
<dbReference type="STRING" id="279360.MB14_08745"/>
<organism evidence="1 2">
    <name type="scientific">Roseivirga ehrenbergii (strain DSM 102268 / JCM 13514 / KCTC 12282 / NCIMB 14502 / KMM 6017)</name>
    <dbReference type="NCBI Taxonomy" id="279360"/>
    <lineage>
        <taxon>Bacteria</taxon>
        <taxon>Pseudomonadati</taxon>
        <taxon>Bacteroidota</taxon>
        <taxon>Cytophagia</taxon>
        <taxon>Cytophagales</taxon>
        <taxon>Roseivirgaceae</taxon>
        <taxon>Roseivirga</taxon>
    </lineage>
</organism>
<accession>A0A150X088</accession>
<gene>
    <name evidence="1" type="ORF">MB14_08745</name>
</gene>
<sequence length="93" mass="10790">MTFLFELYIKRLLGKYRYRRKSLLWHLSRGVNCGKPLKRLMETLCSIAHGLNRGLFECITLGNGFNHFNWVVGLLILPQRALSSAKGKLVQRQ</sequence>
<dbReference type="EMBL" id="LQZQ01000049">
    <property type="protein sequence ID" value="KYG72127.1"/>
    <property type="molecule type" value="Genomic_DNA"/>
</dbReference>
<proteinExistence type="predicted"/>
<dbReference type="AlphaFoldDB" id="A0A150X088"/>